<accession>A0ABD1YGD9</accession>
<keyword evidence="3" id="KW-1185">Reference proteome</keyword>
<dbReference type="Proteomes" id="UP001605036">
    <property type="component" value="Unassembled WGS sequence"/>
</dbReference>
<dbReference type="EMBL" id="JBHFFA010000004">
    <property type="protein sequence ID" value="KAL2629851.1"/>
    <property type="molecule type" value="Genomic_DNA"/>
</dbReference>
<evidence type="ECO:0000313" key="2">
    <source>
        <dbReference type="EMBL" id="KAL2629851.1"/>
    </source>
</evidence>
<feature type="compositionally biased region" description="Basic and acidic residues" evidence="1">
    <location>
        <begin position="42"/>
        <end position="54"/>
    </location>
</feature>
<sequence>MKIEAEIPLEVKEEHFAEGELMKTKSSGEEKSPKTMGTFGVARKDDSAPARDMEPPQLLKKRMKTHEKYSDDVHALITEDILKTVKVIGEIRMKKR</sequence>
<organism evidence="2 3">
    <name type="scientific">Riccia fluitans</name>
    <dbReference type="NCBI Taxonomy" id="41844"/>
    <lineage>
        <taxon>Eukaryota</taxon>
        <taxon>Viridiplantae</taxon>
        <taxon>Streptophyta</taxon>
        <taxon>Embryophyta</taxon>
        <taxon>Marchantiophyta</taxon>
        <taxon>Marchantiopsida</taxon>
        <taxon>Marchantiidae</taxon>
        <taxon>Marchantiales</taxon>
        <taxon>Ricciaceae</taxon>
        <taxon>Riccia</taxon>
    </lineage>
</organism>
<comment type="caution">
    <text evidence="2">The sequence shown here is derived from an EMBL/GenBank/DDBJ whole genome shotgun (WGS) entry which is preliminary data.</text>
</comment>
<feature type="compositionally biased region" description="Basic and acidic residues" evidence="1">
    <location>
        <begin position="19"/>
        <end position="33"/>
    </location>
</feature>
<name>A0ABD1YGD9_9MARC</name>
<gene>
    <name evidence="2" type="ORF">R1flu_014537</name>
</gene>
<proteinExistence type="predicted"/>
<evidence type="ECO:0000256" key="1">
    <source>
        <dbReference type="SAM" id="MobiDB-lite"/>
    </source>
</evidence>
<evidence type="ECO:0000313" key="3">
    <source>
        <dbReference type="Proteomes" id="UP001605036"/>
    </source>
</evidence>
<protein>
    <submittedName>
        <fullName evidence="2">Uncharacterized protein</fullName>
    </submittedName>
</protein>
<dbReference type="AlphaFoldDB" id="A0ABD1YGD9"/>
<reference evidence="2 3" key="1">
    <citation type="submission" date="2024-09" db="EMBL/GenBank/DDBJ databases">
        <title>Chromosome-scale assembly of Riccia fluitans.</title>
        <authorList>
            <person name="Paukszto L."/>
            <person name="Sawicki J."/>
            <person name="Karawczyk K."/>
            <person name="Piernik-Szablinska J."/>
            <person name="Szczecinska M."/>
            <person name="Mazdziarz M."/>
        </authorList>
    </citation>
    <scope>NUCLEOTIDE SEQUENCE [LARGE SCALE GENOMIC DNA]</scope>
    <source>
        <strain evidence="2">Rf_01</strain>
        <tissue evidence="2">Aerial parts of the thallus</tissue>
    </source>
</reference>
<feature type="region of interest" description="Disordered" evidence="1">
    <location>
        <begin position="19"/>
        <end position="58"/>
    </location>
</feature>